<keyword evidence="2" id="KW-1185">Reference proteome</keyword>
<evidence type="ECO:0000313" key="1">
    <source>
        <dbReference type="EMBL" id="EOC99409.1"/>
    </source>
</evidence>
<dbReference type="STRING" id="1304284.L21TH_2565"/>
<dbReference type="EMBL" id="ARZA01000275">
    <property type="protein sequence ID" value="EOC99409.1"/>
    <property type="molecule type" value="Genomic_DNA"/>
</dbReference>
<accession>R1CAR9</accession>
<dbReference type="Proteomes" id="UP000013378">
    <property type="component" value="Unassembled WGS sequence"/>
</dbReference>
<evidence type="ECO:0000313" key="2">
    <source>
        <dbReference type="Proteomes" id="UP000013378"/>
    </source>
</evidence>
<proteinExistence type="predicted"/>
<organism evidence="1 2">
    <name type="scientific">Caldisalinibacter kiritimatiensis</name>
    <dbReference type="NCBI Taxonomy" id="1304284"/>
    <lineage>
        <taxon>Bacteria</taxon>
        <taxon>Bacillati</taxon>
        <taxon>Bacillota</taxon>
        <taxon>Tissierellia</taxon>
        <taxon>Tissierellales</taxon>
        <taxon>Thermohalobacteraceae</taxon>
        <taxon>Caldisalinibacter</taxon>
    </lineage>
</organism>
<dbReference type="AlphaFoldDB" id="R1CAR9"/>
<name>R1CAR9_9FIRM</name>
<comment type="caution">
    <text evidence="1">The sequence shown here is derived from an EMBL/GenBank/DDBJ whole genome shotgun (WGS) entry which is preliminary data.</text>
</comment>
<evidence type="ECO:0008006" key="3">
    <source>
        <dbReference type="Google" id="ProtNLM"/>
    </source>
</evidence>
<sequence length="141" mass="16500">MTSGEDIVSKLDRTMNYINALNYYCDKIKNDEINYIVCVEREEIVKYLSLALDNIVNTIKEVSKHKNVYFNNGDNLDLAFERLENLYIVSDKCIEKMLSINTFCNQVSNNQLDDDYIILGLQRIVDNLEDILDELYDCFCK</sequence>
<dbReference type="RefSeq" id="WP_006317234.1">
    <property type="nucleotide sequence ID" value="NZ_ARZA01000275.1"/>
</dbReference>
<gene>
    <name evidence="1" type="ORF">L21TH_2565</name>
</gene>
<protein>
    <recommendedName>
        <fullName evidence="3">DUF86 domain-containing protein</fullName>
    </recommendedName>
</protein>
<reference evidence="1 2" key="1">
    <citation type="journal article" date="2015" name="Geomicrobiol. J.">
        <title>Caldisalinibacter kiritimatiensis gen. nov., sp. nov., a moderately thermohalophilic thiosulfate-reducing bacterium from a hypersaline microbial mat.</title>
        <authorList>
            <person name="Ben Hania W."/>
            <person name="Joseph M."/>
            <person name="Fiebig A."/>
            <person name="Bunk B."/>
            <person name="Klenk H.-P."/>
            <person name="Fardeau M.-L."/>
            <person name="Spring S."/>
        </authorList>
    </citation>
    <scope>NUCLEOTIDE SEQUENCE [LARGE SCALE GENOMIC DNA]</scope>
    <source>
        <strain evidence="1 2">L21-TH-D2</strain>
    </source>
</reference>